<evidence type="ECO:0000313" key="1">
    <source>
        <dbReference type="EMBL" id="VDN61897.1"/>
    </source>
</evidence>
<dbReference type="EMBL" id="LR130779">
    <property type="protein sequence ID" value="VDN61897.1"/>
    <property type="molecule type" value="Genomic_DNA"/>
</dbReference>
<dbReference type="InterPro" id="IPR008309">
    <property type="entry name" value="YdbL"/>
</dbReference>
<gene>
    <name evidence="1" type="ORF">POT9AD_0906</name>
</gene>
<protein>
    <submittedName>
        <fullName evidence="1">Uncharacterized protein</fullName>
    </submittedName>
</protein>
<sequence length="113" mass="12028">MMIRYLSTLLLALTLSLPAYALTLNQAMSALGDAKASGQLGEQPNGYLGVVQPGGQADEIARLINQARRAEYQKVAQDNGISLSDVEAIAGKKAIDRTPAGQFIQLGGQWVKK</sequence>
<reference evidence="1" key="1">
    <citation type="submission" date="2018-11" db="EMBL/GenBank/DDBJ databases">
        <authorList>
            <consortium name="Genoscope - CEA"/>
            <person name="William W."/>
        </authorList>
    </citation>
    <scope>NUCLEOTIDE SEQUENCE [LARGE SCALE GENOMIC DNA]</scope>
    <source>
        <strain evidence="1">T9AD</strain>
    </source>
</reference>
<dbReference type="AlphaFoldDB" id="A0A653B0Z8"/>
<name>A0A653B0Z8_ECTOL</name>
<dbReference type="Pfam" id="PF07027">
    <property type="entry name" value="DUF1318"/>
    <property type="match status" value="1"/>
</dbReference>
<accession>A0A653B0Z8</accession>
<proteinExistence type="predicted"/>
<organism evidence="1">
    <name type="scientific">Ectopseudomonas oleovorans</name>
    <name type="common">Pseudomonas oleovorans</name>
    <dbReference type="NCBI Taxonomy" id="301"/>
    <lineage>
        <taxon>Bacteria</taxon>
        <taxon>Pseudomonadati</taxon>
        <taxon>Pseudomonadota</taxon>
        <taxon>Gammaproteobacteria</taxon>
        <taxon>Pseudomonadales</taxon>
        <taxon>Pseudomonadaceae</taxon>
        <taxon>Ectopseudomonas</taxon>
    </lineage>
</organism>
<dbReference type="PIRSF" id="PIRSF025560">
    <property type="entry name" value="UCP025560"/>
    <property type="match status" value="1"/>
</dbReference>